<dbReference type="Gene3D" id="3.40.50.1820">
    <property type="entry name" value="alpha/beta hydrolase"/>
    <property type="match status" value="1"/>
</dbReference>
<evidence type="ECO:0000313" key="2">
    <source>
        <dbReference type="Proteomes" id="UP000650466"/>
    </source>
</evidence>
<keyword evidence="2" id="KW-1185">Reference proteome</keyword>
<dbReference type="AlphaFoldDB" id="A0A926KWA5"/>
<sequence>MDQSNVISHMISDFPPSFITDGNDATFTDQAVDLEKRMTELDITHVFNYYDRSAAKLGHGYESSLSNEYAFKNFDKMLDFIKQRINH</sequence>
<dbReference type="Proteomes" id="UP000650466">
    <property type="component" value="Unassembled WGS sequence"/>
</dbReference>
<reference evidence="1" key="1">
    <citation type="submission" date="2020-09" db="EMBL/GenBank/DDBJ databases">
        <title>Draft Genome Sequence of Paenibacillus sp. WST5.</title>
        <authorList>
            <person name="Bao Z."/>
        </authorList>
    </citation>
    <scope>NUCLEOTIDE SEQUENCE</scope>
    <source>
        <strain evidence="1">WST5</strain>
    </source>
</reference>
<proteinExistence type="predicted"/>
<name>A0A926KWA5_9BACL</name>
<gene>
    <name evidence="1" type="ORF">ICC18_32350</name>
</gene>
<evidence type="ECO:0000313" key="1">
    <source>
        <dbReference type="EMBL" id="MBD0384727.1"/>
    </source>
</evidence>
<accession>A0A926KWA5</accession>
<dbReference type="EMBL" id="JACVVD010000025">
    <property type="protein sequence ID" value="MBD0384727.1"/>
    <property type="molecule type" value="Genomic_DNA"/>
</dbReference>
<organism evidence="1 2">
    <name type="scientific">Paenibacillus sedimenti</name>
    <dbReference type="NCBI Taxonomy" id="2770274"/>
    <lineage>
        <taxon>Bacteria</taxon>
        <taxon>Bacillati</taxon>
        <taxon>Bacillota</taxon>
        <taxon>Bacilli</taxon>
        <taxon>Bacillales</taxon>
        <taxon>Paenibacillaceae</taxon>
        <taxon>Paenibacillus</taxon>
    </lineage>
</organism>
<dbReference type="InterPro" id="IPR029058">
    <property type="entry name" value="AB_hydrolase_fold"/>
</dbReference>
<protein>
    <submittedName>
        <fullName evidence="1">Uncharacterized protein</fullName>
    </submittedName>
</protein>
<dbReference type="RefSeq" id="WP_188178487.1">
    <property type="nucleotide sequence ID" value="NZ_JACVVD010000025.1"/>
</dbReference>
<comment type="caution">
    <text evidence="1">The sequence shown here is derived from an EMBL/GenBank/DDBJ whole genome shotgun (WGS) entry which is preliminary data.</text>
</comment>